<dbReference type="NCBIfam" id="TIGR00064">
    <property type="entry name" value="ftsY"/>
    <property type="match status" value="1"/>
</dbReference>
<dbReference type="PANTHER" id="PTHR43134">
    <property type="entry name" value="SIGNAL RECOGNITION PARTICLE RECEPTOR SUBUNIT ALPHA"/>
    <property type="match status" value="1"/>
</dbReference>
<dbReference type="FunFam" id="3.40.50.300:FF:000053">
    <property type="entry name" value="Signal recognition particle receptor FtsY"/>
    <property type="match status" value="1"/>
</dbReference>
<dbReference type="Gene3D" id="3.40.50.300">
    <property type="entry name" value="P-loop containing nucleotide triphosphate hydrolases"/>
    <property type="match status" value="1"/>
</dbReference>
<dbReference type="InterPro" id="IPR042101">
    <property type="entry name" value="SRP54_N_sf"/>
</dbReference>
<feature type="compositionally biased region" description="Basic and acidic residues" evidence="11">
    <location>
        <begin position="11"/>
        <end position="26"/>
    </location>
</feature>
<dbReference type="InterPro" id="IPR003593">
    <property type="entry name" value="AAA+_ATPase"/>
</dbReference>
<dbReference type="PANTHER" id="PTHR43134:SF1">
    <property type="entry name" value="SIGNAL RECOGNITION PARTICLE RECEPTOR SUBUNIT ALPHA"/>
    <property type="match status" value="1"/>
</dbReference>
<dbReference type="AlphaFoldDB" id="A0A931G701"/>
<feature type="compositionally biased region" description="Basic residues" evidence="11">
    <location>
        <begin position="1"/>
        <end position="10"/>
    </location>
</feature>
<dbReference type="InterPro" id="IPR013822">
    <property type="entry name" value="Signal_recog_particl_SRP54_hlx"/>
</dbReference>
<feature type="binding site" evidence="10">
    <location>
        <begin position="244"/>
        <end position="248"/>
    </location>
    <ligand>
        <name>GTP</name>
        <dbReference type="ChEBI" id="CHEBI:37565"/>
    </ligand>
</feature>
<evidence type="ECO:0000256" key="3">
    <source>
        <dbReference type="ARBA" id="ARBA00022741"/>
    </source>
</evidence>
<dbReference type="GO" id="GO:0005525">
    <property type="term" value="F:GTP binding"/>
    <property type="evidence" value="ECO:0007669"/>
    <property type="project" value="UniProtKB-UniRule"/>
</dbReference>
<dbReference type="Pfam" id="PF00448">
    <property type="entry name" value="SRP54"/>
    <property type="match status" value="1"/>
</dbReference>
<dbReference type="SUPFAM" id="SSF52540">
    <property type="entry name" value="P-loop containing nucleoside triphosphate hydrolases"/>
    <property type="match status" value="1"/>
</dbReference>
<gene>
    <name evidence="10 13" type="primary">ftsY</name>
    <name evidence="13" type="ORF">H0S81_03235</name>
</gene>
<dbReference type="SMART" id="SM00962">
    <property type="entry name" value="SRP54"/>
    <property type="match status" value="1"/>
</dbReference>
<keyword evidence="3 10" id="KW-0547">Nucleotide-binding</keyword>
<dbReference type="GO" id="GO:0003924">
    <property type="term" value="F:GTPase activity"/>
    <property type="evidence" value="ECO:0007669"/>
    <property type="project" value="UniProtKB-UniRule"/>
</dbReference>
<dbReference type="SMART" id="SM00963">
    <property type="entry name" value="SRP54_N"/>
    <property type="match status" value="1"/>
</dbReference>
<evidence type="ECO:0000256" key="8">
    <source>
        <dbReference type="ARBA" id="ARBA00048027"/>
    </source>
</evidence>
<keyword evidence="6 10" id="KW-0472">Membrane</keyword>
<dbReference type="CDD" id="cd17874">
    <property type="entry name" value="FtsY"/>
    <property type="match status" value="1"/>
</dbReference>
<dbReference type="GO" id="GO:0005886">
    <property type="term" value="C:plasma membrane"/>
    <property type="evidence" value="ECO:0007669"/>
    <property type="project" value="UniProtKB-SubCell"/>
</dbReference>
<dbReference type="PROSITE" id="PS00300">
    <property type="entry name" value="SRP54"/>
    <property type="match status" value="1"/>
</dbReference>
<dbReference type="GO" id="GO:0005737">
    <property type="term" value="C:cytoplasm"/>
    <property type="evidence" value="ECO:0007669"/>
    <property type="project" value="UniProtKB-SubCell"/>
</dbReference>
<keyword evidence="5 10" id="KW-0342">GTP-binding</keyword>
<proteinExistence type="inferred from homology"/>
<feature type="binding site" evidence="10">
    <location>
        <begin position="162"/>
        <end position="169"/>
    </location>
    <ligand>
        <name>GTP</name>
        <dbReference type="ChEBI" id="CHEBI:37565"/>
    </ligand>
</feature>
<evidence type="ECO:0000256" key="10">
    <source>
        <dbReference type="HAMAP-Rule" id="MF_00920"/>
    </source>
</evidence>
<evidence type="ECO:0000256" key="1">
    <source>
        <dbReference type="ARBA" id="ARBA00022475"/>
    </source>
</evidence>
<keyword evidence="2 10" id="KW-0963">Cytoplasm</keyword>
<comment type="caution">
    <text evidence="13">The sequence shown here is derived from an EMBL/GenBank/DDBJ whole genome shotgun (WGS) entry which is preliminary data.</text>
</comment>
<dbReference type="SUPFAM" id="SSF47364">
    <property type="entry name" value="Domain of the SRP/SRP receptor G-proteins"/>
    <property type="match status" value="1"/>
</dbReference>
<evidence type="ECO:0000313" key="13">
    <source>
        <dbReference type="EMBL" id="MBG0778921.1"/>
    </source>
</evidence>
<keyword evidence="1 10" id="KW-1003">Cell membrane</keyword>
<dbReference type="HAMAP" id="MF_00920">
    <property type="entry name" value="FtsY"/>
    <property type="match status" value="1"/>
</dbReference>
<organism evidence="13 14">
    <name type="scientific">Desulfotignum balticum</name>
    <dbReference type="NCBI Taxonomy" id="115781"/>
    <lineage>
        <taxon>Bacteria</taxon>
        <taxon>Pseudomonadati</taxon>
        <taxon>Thermodesulfobacteriota</taxon>
        <taxon>Desulfobacteria</taxon>
        <taxon>Desulfobacterales</taxon>
        <taxon>Desulfobacteraceae</taxon>
        <taxon>Desulfotignum</taxon>
    </lineage>
</organism>
<feature type="binding site" evidence="10">
    <location>
        <begin position="308"/>
        <end position="311"/>
    </location>
    <ligand>
        <name>GTP</name>
        <dbReference type="ChEBI" id="CHEBI:37565"/>
    </ligand>
</feature>
<comment type="function">
    <text evidence="9">Involved in targeting and insertion of nascent membrane proteins into the cytoplasmic membrane. Acts as a receptor for the complex formed by the signal recognition particle (SRP) and the ribosome-nascent chain (RNC). Interaction with SRP-RNC leads to the transfer of the RNC complex to the Sec translocase for insertion into the membrane, the hydrolysis of GTP by both Ffh and FtsY, and the dissociation of the SRP-FtsY complex into the individual components.</text>
</comment>
<evidence type="ECO:0000256" key="2">
    <source>
        <dbReference type="ARBA" id="ARBA00022490"/>
    </source>
</evidence>
<evidence type="ECO:0000256" key="6">
    <source>
        <dbReference type="ARBA" id="ARBA00023136"/>
    </source>
</evidence>
<comment type="subcellular location">
    <subcellularLocation>
        <location evidence="10">Cell membrane</location>
        <topology evidence="10">Peripheral membrane protein</topology>
        <orientation evidence="10">Cytoplasmic side</orientation>
    </subcellularLocation>
    <subcellularLocation>
        <location evidence="10">Cytoplasm</location>
    </subcellularLocation>
</comment>
<dbReference type="FunFam" id="1.20.120.140:FF:000002">
    <property type="entry name" value="Signal recognition particle receptor FtsY"/>
    <property type="match status" value="1"/>
</dbReference>
<dbReference type="InterPro" id="IPR004390">
    <property type="entry name" value="SR_rcpt_FtsY"/>
</dbReference>
<comment type="similarity">
    <text evidence="10">Belongs to the GTP-binding SRP family. FtsY subfamily.</text>
</comment>
<feature type="domain" description="SRP54-type proteins GTP-binding" evidence="12">
    <location>
        <begin position="329"/>
        <end position="342"/>
    </location>
</feature>
<comment type="subunit">
    <text evidence="10">Part of the signal recognition particle protein translocation system, which is composed of SRP and FtsY.</text>
</comment>
<keyword evidence="4 10" id="KW-0378">Hydrolase</keyword>
<comment type="catalytic activity">
    <reaction evidence="8 10">
        <text>GTP + H2O = GDP + phosphate + H(+)</text>
        <dbReference type="Rhea" id="RHEA:19669"/>
        <dbReference type="ChEBI" id="CHEBI:15377"/>
        <dbReference type="ChEBI" id="CHEBI:15378"/>
        <dbReference type="ChEBI" id="CHEBI:37565"/>
        <dbReference type="ChEBI" id="CHEBI:43474"/>
        <dbReference type="ChEBI" id="CHEBI:58189"/>
        <dbReference type="EC" id="3.6.5.4"/>
    </reaction>
</comment>
<protein>
    <recommendedName>
        <fullName evidence="10">Signal recognition particle receptor FtsY</fullName>
        <shortName evidence="10">SRP receptor</shortName>
        <ecNumber evidence="10">3.6.5.4</ecNumber>
    </recommendedName>
</protein>
<dbReference type="InterPro" id="IPR036225">
    <property type="entry name" value="SRP/SRP_N"/>
</dbReference>
<evidence type="ECO:0000313" key="14">
    <source>
        <dbReference type="Proteomes" id="UP000706172"/>
    </source>
</evidence>
<dbReference type="GO" id="GO:0005047">
    <property type="term" value="F:signal recognition particle binding"/>
    <property type="evidence" value="ECO:0007669"/>
    <property type="project" value="TreeGrafter"/>
</dbReference>
<dbReference type="EMBL" id="JACCQK010000146">
    <property type="protein sequence ID" value="MBG0778921.1"/>
    <property type="molecule type" value="Genomic_DNA"/>
</dbReference>
<feature type="compositionally biased region" description="Basic and acidic residues" evidence="11">
    <location>
        <begin position="34"/>
        <end position="56"/>
    </location>
</feature>
<dbReference type="InterPro" id="IPR027417">
    <property type="entry name" value="P-loop_NTPase"/>
</dbReference>
<dbReference type="SMART" id="SM00382">
    <property type="entry name" value="AAA"/>
    <property type="match status" value="1"/>
</dbReference>
<evidence type="ECO:0000256" key="7">
    <source>
        <dbReference type="ARBA" id="ARBA00023170"/>
    </source>
</evidence>
<keyword evidence="7 10" id="KW-0675">Receptor</keyword>
<dbReference type="Proteomes" id="UP000706172">
    <property type="component" value="Unassembled WGS sequence"/>
</dbReference>
<evidence type="ECO:0000256" key="9">
    <source>
        <dbReference type="ARBA" id="ARBA00053570"/>
    </source>
</evidence>
<feature type="region of interest" description="Disordered" evidence="11">
    <location>
        <begin position="1"/>
        <end position="57"/>
    </location>
</feature>
<name>A0A931G701_9BACT</name>
<evidence type="ECO:0000256" key="11">
    <source>
        <dbReference type="SAM" id="MobiDB-lite"/>
    </source>
</evidence>
<evidence type="ECO:0000259" key="12">
    <source>
        <dbReference type="PROSITE" id="PS00300"/>
    </source>
</evidence>
<dbReference type="GO" id="GO:0006614">
    <property type="term" value="P:SRP-dependent cotranslational protein targeting to membrane"/>
    <property type="evidence" value="ECO:0007669"/>
    <property type="project" value="InterPro"/>
</dbReference>
<dbReference type="EC" id="3.6.5.4" evidence="10"/>
<reference evidence="13" key="1">
    <citation type="submission" date="2020-07" db="EMBL/GenBank/DDBJ databases">
        <title>Severe corrosion of carbon steel in oil field produced water can be linked to methanogenic archaea containing a special type of NiFe hydrogenase.</title>
        <authorList>
            <person name="Lahme S."/>
            <person name="Mand J."/>
            <person name="Longwell J."/>
            <person name="Smith R."/>
            <person name="Enning D."/>
        </authorList>
    </citation>
    <scope>NUCLEOTIDE SEQUENCE</scope>
    <source>
        <strain evidence="13">MIC098Bin6</strain>
    </source>
</reference>
<dbReference type="InterPro" id="IPR000897">
    <property type="entry name" value="SRP54_GTPase_dom"/>
</dbReference>
<accession>A0A931G701</accession>
<sequence>MAFNFFKRKTKEQEQEKVTQQERLKEQALLNEEEERRKENERVKEQQPPEEPDKKGIFSRLKSGLTKTREVLNTDINALFRSSRKIDDALFEELEEVLITADLGMDITMEMMDRIRKKAGRLSTADQLKAVLKQELIALFPGKEDPETVPALPRPHIIMVVGVNGTGKTTTLGKLATRFTRENKKVLIAAADTFRAAAIEQVGIWADRAGATIVRHKQGADPAAVAYDGVEAAMARGMDVLLIDTAGRLHTQKNLMEELKKIKRTVEKKMPGAPHEVLMVLDATTGQNAISQAKMFHEAVNLTQLALTKLDGTAKGGIVAAVAGTLHLPIRYIGVGESMDDLQEFDAVRFVNALFD</sequence>
<evidence type="ECO:0000256" key="5">
    <source>
        <dbReference type="ARBA" id="ARBA00023134"/>
    </source>
</evidence>
<dbReference type="Gene3D" id="1.20.120.140">
    <property type="entry name" value="Signal recognition particle SRP54, nucleotide-binding domain"/>
    <property type="match status" value="1"/>
</dbReference>
<evidence type="ECO:0000256" key="4">
    <source>
        <dbReference type="ARBA" id="ARBA00022801"/>
    </source>
</evidence>
<dbReference type="Pfam" id="PF02881">
    <property type="entry name" value="SRP54_N"/>
    <property type="match status" value="1"/>
</dbReference>